<comment type="cofactor">
    <cofactor evidence="1">
        <name>Mg(2+)</name>
        <dbReference type="ChEBI" id="CHEBI:18420"/>
    </cofactor>
</comment>
<dbReference type="Pfam" id="PF17759">
    <property type="entry name" value="tRNA_synthFbeta"/>
    <property type="match status" value="1"/>
</dbReference>
<dbReference type="Pfam" id="PF03483">
    <property type="entry name" value="B3_4"/>
    <property type="match status" value="1"/>
</dbReference>
<comment type="catalytic activity">
    <reaction evidence="15">
        <text>tRNA(Phe) + L-phenylalanine + ATP = L-phenylalanyl-tRNA(Phe) + AMP + diphosphate + H(+)</text>
        <dbReference type="Rhea" id="RHEA:19413"/>
        <dbReference type="Rhea" id="RHEA-COMP:9668"/>
        <dbReference type="Rhea" id="RHEA-COMP:9699"/>
        <dbReference type="ChEBI" id="CHEBI:15378"/>
        <dbReference type="ChEBI" id="CHEBI:30616"/>
        <dbReference type="ChEBI" id="CHEBI:33019"/>
        <dbReference type="ChEBI" id="CHEBI:58095"/>
        <dbReference type="ChEBI" id="CHEBI:78442"/>
        <dbReference type="ChEBI" id="CHEBI:78531"/>
        <dbReference type="ChEBI" id="CHEBI:456215"/>
        <dbReference type="EC" id="6.1.1.20"/>
    </reaction>
</comment>
<keyword evidence="12" id="KW-0648">Protein biosynthesis</keyword>
<evidence type="ECO:0000256" key="10">
    <source>
        <dbReference type="ARBA" id="ARBA00022840"/>
    </source>
</evidence>
<comment type="subcellular location">
    <subcellularLocation>
        <location evidence="2">Cytoplasm</location>
    </subcellularLocation>
</comment>
<evidence type="ECO:0000256" key="5">
    <source>
        <dbReference type="ARBA" id="ARBA00012814"/>
    </source>
</evidence>
<dbReference type="EMBL" id="CCKQ01003972">
    <property type="protein sequence ID" value="CDW75114.1"/>
    <property type="molecule type" value="Genomic_DNA"/>
</dbReference>
<dbReference type="Pfam" id="PF18262">
    <property type="entry name" value="PhetRS_B1"/>
    <property type="match status" value="1"/>
</dbReference>
<keyword evidence="11" id="KW-0460">Magnesium</keyword>
<dbReference type="SMART" id="SM00873">
    <property type="entry name" value="B3_4"/>
    <property type="match status" value="1"/>
</dbReference>
<evidence type="ECO:0000256" key="1">
    <source>
        <dbReference type="ARBA" id="ARBA00001946"/>
    </source>
</evidence>
<dbReference type="InterPro" id="IPR041616">
    <property type="entry name" value="PheRS_beta_core"/>
</dbReference>
<dbReference type="InterPro" id="IPR005147">
    <property type="entry name" value="tRNA_synthase_B5-dom"/>
</dbReference>
<evidence type="ECO:0000313" key="18">
    <source>
        <dbReference type="Proteomes" id="UP000039865"/>
    </source>
</evidence>
<keyword evidence="10" id="KW-0067">ATP-binding</keyword>
<keyword evidence="18" id="KW-1185">Reference proteome</keyword>
<dbReference type="EC" id="6.1.1.20" evidence="5"/>
<organism evidence="17 18">
    <name type="scientific">Stylonychia lemnae</name>
    <name type="common">Ciliate</name>
    <dbReference type="NCBI Taxonomy" id="5949"/>
    <lineage>
        <taxon>Eukaryota</taxon>
        <taxon>Sar</taxon>
        <taxon>Alveolata</taxon>
        <taxon>Ciliophora</taxon>
        <taxon>Intramacronucleata</taxon>
        <taxon>Spirotrichea</taxon>
        <taxon>Stichotrichia</taxon>
        <taxon>Sporadotrichida</taxon>
        <taxon>Oxytrichidae</taxon>
        <taxon>Stylonychinae</taxon>
        <taxon>Stylonychia</taxon>
    </lineage>
</organism>
<dbReference type="GO" id="GO:0009328">
    <property type="term" value="C:phenylalanine-tRNA ligase complex"/>
    <property type="evidence" value="ECO:0007669"/>
    <property type="project" value="TreeGrafter"/>
</dbReference>
<dbReference type="NCBIfam" id="TIGR00471">
    <property type="entry name" value="pheT_arch"/>
    <property type="match status" value="1"/>
</dbReference>
<dbReference type="InterPro" id="IPR020825">
    <property type="entry name" value="Phe-tRNA_synthase-like_B3/B4"/>
</dbReference>
<keyword evidence="7" id="KW-0436">Ligase</keyword>
<dbReference type="InterPro" id="IPR005146">
    <property type="entry name" value="B3/B4_tRNA-bd"/>
</dbReference>
<dbReference type="Proteomes" id="UP000039865">
    <property type="component" value="Unassembled WGS sequence"/>
</dbReference>
<evidence type="ECO:0000256" key="11">
    <source>
        <dbReference type="ARBA" id="ARBA00022842"/>
    </source>
</evidence>
<dbReference type="FunFam" id="3.50.40.10:FF:000002">
    <property type="entry name" value="phenylalanine--tRNA ligase beta subunit"/>
    <property type="match status" value="1"/>
</dbReference>
<evidence type="ECO:0000256" key="8">
    <source>
        <dbReference type="ARBA" id="ARBA00022723"/>
    </source>
</evidence>
<name>A0A078A2W4_STYLE</name>
<evidence type="ECO:0000256" key="7">
    <source>
        <dbReference type="ARBA" id="ARBA00022598"/>
    </source>
</evidence>
<keyword evidence="6" id="KW-0963">Cytoplasm</keyword>
<dbReference type="Gene3D" id="3.30.56.10">
    <property type="match status" value="2"/>
</dbReference>
<dbReference type="CDD" id="cd00769">
    <property type="entry name" value="PheRS_beta_core"/>
    <property type="match status" value="1"/>
</dbReference>
<evidence type="ECO:0000256" key="15">
    <source>
        <dbReference type="ARBA" id="ARBA00049255"/>
    </source>
</evidence>
<evidence type="ECO:0000313" key="17">
    <source>
        <dbReference type="EMBL" id="CDW75114.1"/>
    </source>
</evidence>
<dbReference type="PANTHER" id="PTHR10947:SF0">
    <property type="entry name" value="PHENYLALANINE--TRNA LIGASE BETA SUBUNIT"/>
    <property type="match status" value="1"/>
</dbReference>
<comment type="subunit">
    <text evidence="4">Tetramer of two alpha and two beta subunits.</text>
</comment>
<dbReference type="PROSITE" id="PS51483">
    <property type="entry name" value="B5"/>
    <property type="match status" value="1"/>
</dbReference>
<dbReference type="InterPro" id="IPR045864">
    <property type="entry name" value="aa-tRNA-synth_II/BPL/LPL"/>
</dbReference>
<evidence type="ECO:0000256" key="14">
    <source>
        <dbReference type="ARBA" id="ARBA00033189"/>
    </source>
</evidence>
<keyword evidence="13 17" id="KW-0030">Aminoacyl-tRNA synthetase</keyword>
<dbReference type="InterPro" id="IPR004531">
    <property type="entry name" value="Phe-tRNA-synth_IIc_bsu_arc_euk"/>
</dbReference>
<evidence type="ECO:0000256" key="6">
    <source>
        <dbReference type="ARBA" id="ARBA00022490"/>
    </source>
</evidence>
<dbReference type="PANTHER" id="PTHR10947">
    <property type="entry name" value="PHENYLALANYL-TRNA SYNTHETASE BETA CHAIN AND LEUCINE-RICH REPEAT-CONTAINING PROTEIN 47"/>
    <property type="match status" value="1"/>
</dbReference>
<proteinExistence type="inferred from homology"/>
<dbReference type="Gene3D" id="3.50.40.10">
    <property type="entry name" value="Phenylalanyl-trna Synthetase, Chain B, domain 3"/>
    <property type="match status" value="1"/>
</dbReference>
<evidence type="ECO:0000256" key="9">
    <source>
        <dbReference type="ARBA" id="ARBA00022741"/>
    </source>
</evidence>
<dbReference type="InterPro" id="IPR009061">
    <property type="entry name" value="DNA-bd_dom_put_sf"/>
</dbReference>
<dbReference type="InterPro" id="IPR040659">
    <property type="entry name" value="PhetRS_B1"/>
</dbReference>
<evidence type="ECO:0000256" key="13">
    <source>
        <dbReference type="ARBA" id="ARBA00023146"/>
    </source>
</evidence>
<dbReference type="OMA" id="FPGRCAN"/>
<dbReference type="OrthoDB" id="1698572at2759"/>
<evidence type="ECO:0000256" key="3">
    <source>
        <dbReference type="ARBA" id="ARBA00007438"/>
    </source>
</evidence>
<evidence type="ECO:0000256" key="12">
    <source>
        <dbReference type="ARBA" id="ARBA00022917"/>
    </source>
</evidence>
<evidence type="ECO:0000256" key="2">
    <source>
        <dbReference type="ARBA" id="ARBA00004496"/>
    </source>
</evidence>
<dbReference type="GO" id="GO:0004826">
    <property type="term" value="F:phenylalanine-tRNA ligase activity"/>
    <property type="evidence" value="ECO:0007669"/>
    <property type="project" value="UniProtKB-EC"/>
</dbReference>
<dbReference type="GO" id="GO:0003723">
    <property type="term" value="F:RNA binding"/>
    <property type="evidence" value="ECO:0007669"/>
    <property type="project" value="InterPro"/>
</dbReference>
<evidence type="ECO:0000259" key="16">
    <source>
        <dbReference type="PROSITE" id="PS51483"/>
    </source>
</evidence>
<dbReference type="SUPFAM" id="SSF46955">
    <property type="entry name" value="Putative DNA-binding domain"/>
    <property type="match status" value="2"/>
</dbReference>
<dbReference type="AlphaFoldDB" id="A0A078A2W4"/>
<dbReference type="SMART" id="SM00874">
    <property type="entry name" value="B5"/>
    <property type="match status" value="1"/>
</dbReference>
<dbReference type="GO" id="GO:0005524">
    <property type="term" value="F:ATP binding"/>
    <property type="evidence" value="ECO:0007669"/>
    <property type="project" value="UniProtKB-KW"/>
</dbReference>
<dbReference type="Gene3D" id="3.30.930.10">
    <property type="entry name" value="Bira Bifunctional Protein, Domain 2"/>
    <property type="match status" value="1"/>
</dbReference>
<protein>
    <recommendedName>
        <fullName evidence="5">phenylalanine--tRNA ligase</fullName>
        <ecNumber evidence="5">6.1.1.20</ecNumber>
    </recommendedName>
    <alternativeName>
        <fullName evidence="14">Phenylalanyl-tRNA synthetase beta subunit</fullName>
    </alternativeName>
</protein>
<dbReference type="FunFam" id="3.30.930.10:FF:000059">
    <property type="entry name" value="phenylalanine--tRNA ligase beta subunit"/>
    <property type="match status" value="1"/>
</dbReference>
<keyword evidence="8" id="KW-0479">Metal-binding</keyword>
<dbReference type="FunCoup" id="A0A078A2W4">
    <property type="interactions" value="570"/>
</dbReference>
<keyword evidence="9" id="KW-0547">Nucleotide-binding</keyword>
<dbReference type="InterPro" id="IPR045060">
    <property type="entry name" value="Phe-tRNA-ligase_IIc_bsu"/>
</dbReference>
<dbReference type="GO" id="GO:0006432">
    <property type="term" value="P:phenylalanyl-tRNA aminoacylation"/>
    <property type="evidence" value="ECO:0007669"/>
    <property type="project" value="InterPro"/>
</dbReference>
<dbReference type="SUPFAM" id="SSF55681">
    <property type="entry name" value="Class II aaRS and biotin synthetases"/>
    <property type="match status" value="1"/>
</dbReference>
<feature type="domain" description="B5" evidence="16">
    <location>
        <begin position="306"/>
        <end position="383"/>
    </location>
</feature>
<dbReference type="Pfam" id="PF03484">
    <property type="entry name" value="B5"/>
    <property type="match status" value="1"/>
</dbReference>
<comment type="similarity">
    <text evidence="3">Belongs to the phenylalanyl-tRNA synthetase beta subunit family. Type 2 subfamily.</text>
</comment>
<evidence type="ECO:0000256" key="4">
    <source>
        <dbReference type="ARBA" id="ARBA00011209"/>
    </source>
</evidence>
<sequence length="598" mass="68274">MPNVNVMKKELFKFIGREFTDEEFINLCFEFGLEMEQGDGTEMQMTRVDDKGTAIDISKEEVYKLEVAANRYDLLCLEGISQILKSYLGFGKIPRLTIKNQREGPLERIIVKPETQEVRPFVVGAILRNITFDIQSYNSFIDLQDKLHQNICRKRTLGSMGTHDYDKIQGPITYEARHPRDIVFQALKQTESMNAEQLFEKLRQDQKLKKYLHIIENKPKFPVFYDANGQVLSLPPIINSDATKVSLDTKNVFIEMTGTDLHKIEICLIIVAGLFSSHCAPESEFTIEQVEVHHEVDGRIEVFPQLTYHEFEVQLSQVNKTLGLSMDIQKAKECAEKMGLLIKDQDDTTKLVVEVPPIRSDVLHACDIIEDIGIAFGYNNIPRELPPTNTIGMQQPLNKFSDLVRIELGQAGYIECLTMSLLSIKENYEFLNKPFNENEAIQISNPKTIEFEVVRTSLIPGLLKVFQSNMNESLPQKVFEVSDVAMLDDTSDVLARNERRISAMYMNTNSGFEIIQGVVDLIMTKIGAKHGEDYRLQESDDPMYFPRRGANVVLSGKVIGSLGVLHPQVLDSFHIKYPVTCFELRLNEIFEHFKLKSQ</sequence>
<dbReference type="SUPFAM" id="SSF56037">
    <property type="entry name" value="PheT/TilS domain"/>
    <property type="match status" value="1"/>
</dbReference>
<gene>
    <name evidence="17" type="primary">Contig15971.g17019</name>
    <name evidence="17" type="ORF">STYLEM_4101</name>
</gene>
<dbReference type="InParanoid" id="A0A078A2W4"/>
<reference evidence="17 18" key="1">
    <citation type="submission" date="2014-06" db="EMBL/GenBank/DDBJ databases">
        <authorList>
            <person name="Swart Estienne"/>
        </authorList>
    </citation>
    <scope>NUCLEOTIDE SEQUENCE [LARGE SCALE GENOMIC DNA]</scope>
    <source>
        <strain evidence="17 18">130c</strain>
    </source>
</reference>
<dbReference type="GO" id="GO:0000287">
    <property type="term" value="F:magnesium ion binding"/>
    <property type="evidence" value="ECO:0007669"/>
    <property type="project" value="InterPro"/>
</dbReference>
<accession>A0A078A2W4</accession>